<organism evidence="8 9">
    <name type="scientific">Carboxydocella sporoproducens DSM 16521</name>
    <dbReference type="NCBI Taxonomy" id="1121270"/>
    <lineage>
        <taxon>Bacteria</taxon>
        <taxon>Bacillati</taxon>
        <taxon>Bacillota</taxon>
        <taxon>Clostridia</taxon>
        <taxon>Eubacteriales</taxon>
        <taxon>Clostridiales Family XVI. Incertae Sedis</taxon>
        <taxon>Carboxydocella</taxon>
    </lineage>
</organism>
<dbReference type="GO" id="GO:0015109">
    <property type="term" value="F:chromate transmembrane transporter activity"/>
    <property type="evidence" value="ECO:0007669"/>
    <property type="project" value="InterPro"/>
</dbReference>
<accession>A0A1T4M4F0</accession>
<keyword evidence="6 7" id="KW-0472">Membrane</keyword>
<feature type="transmembrane region" description="Helical" evidence="7">
    <location>
        <begin position="114"/>
        <end position="132"/>
    </location>
</feature>
<dbReference type="RefSeq" id="WP_078664572.1">
    <property type="nucleotide sequence ID" value="NZ_FUXM01000003.1"/>
</dbReference>
<dbReference type="Proteomes" id="UP000189933">
    <property type="component" value="Unassembled WGS sequence"/>
</dbReference>
<keyword evidence="3" id="KW-1003">Cell membrane</keyword>
<dbReference type="PANTHER" id="PTHR43663">
    <property type="entry name" value="CHROMATE TRANSPORT PROTEIN-RELATED"/>
    <property type="match status" value="1"/>
</dbReference>
<dbReference type="AlphaFoldDB" id="A0A1T4M4F0"/>
<reference evidence="9" key="1">
    <citation type="submission" date="2017-02" db="EMBL/GenBank/DDBJ databases">
        <authorList>
            <person name="Varghese N."/>
            <person name="Submissions S."/>
        </authorList>
    </citation>
    <scope>NUCLEOTIDE SEQUENCE [LARGE SCALE GENOMIC DNA]</scope>
    <source>
        <strain evidence="9">DSM 16521</strain>
    </source>
</reference>
<evidence type="ECO:0000256" key="3">
    <source>
        <dbReference type="ARBA" id="ARBA00022475"/>
    </source>
</evidence>
<sequence length="181" mass="19768">MLTIWQLFLAFFKVGIFGYGGGPAAIPLAQQEVVENYHWMSKEEFTDMLAMANALPGPIATKMAAYVGYKMAGWWGAVVALAGVVVPTAVAVVALGAFFWRYRHHPGIAGMLKAVRPVVVVLLIQTAWEMGANAFPDQFTWIIAAASLLALLWLKIHPAWVISVSMALGFFLQVGLFKEGR</sequence>
<gene>
    <name evidence="8" type="ORF">SAMN02745885_00420</name>
</gene>
<name>A0A1T4M4F0_9FIRM</name>
<protein>
    <submittedName>
        <fullName evidence="8">Chromate transporter</fullName>
    </submittedName>
</protein>
<evidence type="ECO:0000256" key="6">
    <source>
        <dbReference type="ARBA" id="ARBA00023136"/>
    </source>
</evidence>
<evidence type="ECO:0000256" key="5">
    <source>
        <dbReference type="ARBA" id="ARBA00022989"/>
    </source>
</evidence>
<keyword evidence="5 7" id="KW-1133">Transmembrane helix</keyword>
<evidence type="ECO:0000256" key="1">
    <source>
        <dbReference type="ARBA" id="ARBA00004651"/>
    </source>
</evidence>
<feature type="transmembrane region" description="Helical" evidence="7">
    <location>
        <begin position="159"/>
        <end position="177"/>
    </location>
</feature>
<dbReference type="Pfam" id="PF02417">
    <property type="entry name" value="Chromate_transp"/>
    <property type="match status" value="1"/>
</dbReference>
<dbReference type="OrthoDB" id="9788907at2"/>
<evidence type="ECO:0000313" key="8">
    <source>
        <dbReference type="EMBL" id="SJZ61736.1"/>
    </source>
</evidence>
<evidence type="ECO:0000256" key="2">
    <source>
        <dbReference type="ARBA" id="ARBA00005262"/>
    </source>
</evidence>
<keyword evidence="9" id="KW-1185">Reference proteome</keyword>
<evidence type="ECO:0000256" key="4">
    <source>
        <dbReference type="ARBA" id="ARBA00022692"/>
    </source>
</evidence>
<comment type="subcellular location">
    <subcellularLocation>
        <location evidence="1">Cell membrane</location>
        <topology evidence="1">Multi-pass membrane protein</topology>
    </subcellularLocation>
</comment>
<dbReference type="InterPro" id="IPR052518">
    <property type="entry name" value="CHR_Transporter"/>
</dbReference>
<dbReference type="EMBL" id="FUXM01000003">
    <property type="protein sequence ID" value="SJZ61736.1"/>
    <property type="molecule type" value="Genomic_DNA"/>
</dbReference>
<evidence type="ECO:0000256" key="7">
    <source>
        <dbReference type="SAM" id="Phobius"/>
    </source>
</evidence>
<evidence type="ECO:0000313" key="9">
    <source>
        <dbReference type="Proteomes" id="UP000189933"/>
    </source>
</evidence>
<comment type="similarity">
    <text evidence="2">Belongs to the chromate ion transporter (CHR) (TC 2.A.51) family.</text>
</comment>
<dbReference type="InterPro" id="IPR003370">
    <property type="entry name" value="Chromate_transpt"/>
</dbReference>
<feature type="transmembrane region" description="Helical" evidence="7">
    <location>
        <begin position="72"/>
        <end position="102"/>
    </location>
</feature>
<keyword evidence="4 7" id="KW-0812">Transmembrane</keyword>
<dbReference type="PANTHER" id="PTHR43663:SF1">
    <property type="entry name" value="CHROMATE TRANSPORTER"/>
    <property type="match status" value="1"/>
</dbReference>
<feature type="transmembrane region" description="Helical" evidence="7">
    <location>
        <begin position="138"/>
        <end position="154"/>
    </location>
</feature>
<dbReference type="GO" id="GO:0005886">
    <property type="term" value="C:plasma membrane"/>
    <property type="evidence" value="ECO:0007669"/>
    <property type="project" value="UniProtKB-SubCell"/>
</dbReference>
<proteinExistence type="inferred from homology"/>